<dbReference type="GO" id="GO:0016787">
    <property type="term" value="F:hydrolase activity"/>
    <property type="evidence" value="ECO:0007669"/>
    <property type="project" value="UniProtKB-KW"/>
</dbReference>
<dbReference type="Pfam" id="PF16124">
    <property type="entry name" value="RecQ_Zn_bind"/>
    <property type="match status" value="1"/>
</dbReference>
<dbReference type="GO" id="GO:0030894">
    <property type="term" value="C:replisome"/>
    <property type="evidence" value="ECO:0007669"/>
    <property type="project" value="TreeGrafter"/>
</dbReference>
<evidence type="ECO:0000256" key="2">
    <source>
        <dbReference type="ARBA" id="ARBA00022801"/>
    </source>
</evidence>
<dbReference type="GO" id="GO:0043590">
    <property type="term" value="C:bacterial nucleoid"/>
    <property type="evidence" value="ECO:0007669"/>
    <property type="project" value="TreeGrafter"/>
</dbReference>
<dbReference type="PANTHER" id="PTHR13710">
    <property type="entry name" value="DNA HELICASE RECQ FAMILY MEMBER"/>
    <property type="match status" value="1"/>
</dbReference>
<dbReference type="InterPro" id="IPR001650">
    <property type="entry name" value="Helicase_C-like"/>
</dbReference>
<dbReference type="Pfam" id="PF00270">
    <property type="entry name" value="DEAD"/>
    <property type="match status" value="1"/>
</dbReference>
<dbReference type="GO" id="GO:0009378">
    <property type="term" value="F:four-way junction helicase activity"/>
    <property type="evidence" value="ECO:0007669"/>
    <property type="project" value="TreeGrafter"/>
</dbReference>
<dbReference type="PROSITE" id="PS51194">
    <property type="entry name" value="HELICASE_CTER"/>
    <property type="match status" value="1"/>
</dbReference>
<dbReference type="Gene3D" id="3.40.50.300">
    <property type="entry name" value="P-loop containing nucleotide triphosphate hydrolases"/>
    <property type="match status" value="2"/>
</dbReference>
<protein>
    <recommendedName>
        <fullName evidence="5">ATP-dependent DNA helicase RecQ</fullName>
    </recommendedName>
    <alternativeName>
        <fullName evidence="6">DNA 3'-5' helicase RecQ</fullName>
    </alternativeName>
</protein>
<dbReference type="InterPro" id="IPR004589">
    <property type="entry name" value="DNA_helicase_ATP-dep_RecQ"/>
</dbReference>
<dbReference type="InterPro" id="IPR027417">
    <property type="entry name" value="P-loop_NTPase"/>
</dbReference>
<dbReference type="PANTHER" id="PTHR13710:SF84">
    <property type="entry name" value="ATP-DEPENDENT DNA HELICASE RECS-RELATED"/>
    <property type="match status" value="1"/>
</dbReference>
<dbReference type="InterPro" id="IPR032284">
    <property type="entry name" value="RecQ_Zn-bd"/>
</dbReference>
<proteinExistence type="predicted"/>
<name>A0A4R3NB73_9BACI</name>
<dbReference type="InterPro" id="IPR014001">
    <property type="entry name" value="Helicase_ATP-bd"/>
</dbReference>
<dbReference type="Gene3D" id="1.10.10.10">
    <property type="entry name" value="Winged helix-like DNA-binding domain superfamily/Winged helix DNA-binding domain"/>
    <property type="match status" value="1"/>
</dbReference>
<dbReference type="PROSITE" id="PS51192">
    <property type="entry name" value="HELICASE_ATP_BIND_1"/>
    <property type="match status" value="1"/>
</dbReference>
<evidence type="ECO:0000256" key="1">
    <source>
        <dbReference type="ARBA" id="ARBA00022741"/>
    </source>
</evidence>
<evidence type="ECO:0000259" key="8">
    <source>
        <dbReference type="PROSITE" id="PS51194"/>
    </source>
</evidence>
<evidence type="ECO:0000259" key="7">
    <source>
        <dbReference type="PROSITE" id="PS51192"/>
    </source>
</evidence>
<evidence type="ECO:0000256" key="3">
    <source>
        <dbReference type="ARBA" id="ARBA00022806"/>
    </source>
</evidence>
<dbReference type="GO" id="GO:0005524">
    <property type="term" value="F:ATP binding"/>
    <property type="evidence" value="ECO:0007669"/>
    <property type="project" value="UniProtKB-KW"/>
</dbReference>
<dbReference type="SMART" id="SM00487">
    <property type="entry name" value="DEXDc"/>
    <property type="match status" value="1"/>
</dbReference>
<dbReference type="EMBL" id="SMAN01000003">
    <property type="protein sequence ID" value="TCT25609.1"/>
    <property type="molecule type" value="Genomic_DNA"/>
</dbReference>
<dbReference type="SMART" id="SM00490">
    <property type="entry name" value="HELICc"/>
    <property type="match status" value="1"/>
</dbReference>
<dbReference type="NCBIfam" id="TIGR00614">
    <property type="entry name" value="recQ_fam"/>
    <property type="match status" value="1"/>
</dbReference>
<dbReference type="GO" id="GO:0006281">
    <property type="term" value="P:DNA repair"/>
    <property type="evidence" value="ECO:0007669"/>
    <property type="project" value="TreeGrafter"/>
</dbReference>
<dbReference type="Pfam" id="PF00271">
    <property type="entry name" value="Helicase_C"/>
    <property type="match status" value="1"/>
</dbReference>
<feature type="domain" description="Helicase C-terminal" evidence="8">
    <location>
        <begin position="220"/>
        <end position="383"/>
    </location>
</feature>
<reference evidence="9 10" key="1">
    <citation type="submission" date="2019-03" db="EMBL/GenBank/DDBJ databases">
        <title>Genomic Encyclopedia of Type Strains, Phase IV (KMG-IV): sequencing the most valuable type-strain genomes for metagenomic binning, comparative biology and taxonomic classification.</title>
        <authorList>
            <person name="Goeker M."/>
        </authorList>
    </citation>
    <scope>NUCLEOTIDE SEQUENCE [LARGE SCALE GENOMIC DNA]</scope>
    <source>
        <strain evidence="9 10">DSM 25894</strain>
    </source>
</reference>
<evidence type="ECO:0000256" key="4">
    <source>
        <dbReference type="ARBA" id="ARBA00022840"/>
    </source>
</evidence>
<organism evidence="9 10">
    <name type="scientific">Melghiribacillus thermohalophilus</name>
    <dbReference type="NCBI Taxonomy" id="1324956"/>
    <lineage>
        <taxon>Bacteria</taxon>
        <taxon>Bacillati</taxon>
        <taxon>Bacillota</taxon>
        <taxon>Bacilli</taxon>
        <taxon>Bacillales</taxon>
        <taxon>Bacillaceae</taxon>
        <taxon>Melghiribacillus</taxon>
    </lineage>
</organism>
<keyword evidence="3 9" id="KW-0347">Helicase</keyword>
<gene>
    <name evidence="9" type="ORF">EDD68_103164</name>
</gene>
<keyword evidence="1" id="KW-0547">Nucleotide-binding</keyword>
<accession>A0A4R3NB73</accession>
<keyword evidence="2" id="KW-0378">Hydrolase</keyword>
<feature type="domain" description="Helicase ATP-binding" evidence="7">
    <location>
        <begin position="29"/>
        <end position="196"/>
    </location>
</feature>
<keyword evidence="4" id="KW-0067">ATP-binding</keyword>
<dbReference type="GO" id="GO:0006310">
    <property type="term" value="P:DNA recombination"/>
    <property type="evidence" value="ECO:0007669"/>
    <property type="project" value="InterPro"/>
</dbReference>
<dbReference type="CDD" id="cd17920">
    <property type="entry name" value="DEXHc_RecQ"/>
    <property type="match status" value="1"/>
</dbReference>
<sequence length="510" mass="59867">MNVKIDQVRKMMKTYFGYDRFKEGQEEIITEVLKGNDVLGILPTGTGKSLCYQLPALLTEGVTVVVSPLISLMVDQVKQLRMRGIKNVTYLNSMMSREERITILRRLSFYKMIYCSPEMLQNTYFIEQLKRLRIALFAVDEAHCISQWGYEFRTDYLRLGHVLNQLNNPAVLALSATATPEVQEDIICQLRRPNMLKIIYPMDRENIVLDVEMYRTSQEKTDRMVSLLKRFSVPAMIYFSSKKVCEQIAYKLQNALPQLSVVHYHGGMEKEDRLYVQQQFMNDQIDVVCCTSAFGMGIDKANVRLIIHFHIPTHIEAYIQEAGRAGRDGGTSVSLILYSPGDEEIPFHLITEELPDERQVDLTATFMEKHFNQQLDEQFEHDVMEQVQINEIQWGFIKYQLETYGLIRQNRSKLNKTEWENIRPAILRILEERKQLKQKQLFNLLAYIQEKGCRRKKLYDMFQDHFKKPLTFCCDRCDFTFDRWRPAIVEKKSNRGNWEQTLKQIFHQGG</sequence>
<dbReference type="AlphaFoldDB" id="A0A4R3NB73"/>
<evidence type="ECO:0000313" key="9">
    <source>
        <dbReference type="EMBL" id="TCT25609.1"/>
    </source>
</evidence>
<dbReference type="InterPro" id="IPR036388">
    <property type="entry name" value="WH-like_DNA-bd_sf"/>
</dbReference>
<dbReference type="FunFam" id="3.40.50.300:FF:001389">
    <property type="entry name" value="ATP-dependent DNA helicase RecQ"/>
    <property type="match status" value="1"/>
</dbReference>
<comment type="caution">
    <text evidence="9">The sequence shown here is derived from an EMBL/GenBank/DDBJ whole genome shotgun (WGS) entry which is preliminary data.</text>
</comment>
<dbReference type="GO" id="GO:0005737">
    <property type="term" value="C:cytoplasm"/>
    <property type="evidence" value="ECO:0007669"/>
    <property type="project" value="TreeGrafter"/>
</dbReference>
<evidence type="ECO:0000256" key="6">
    <source>
        <dbReference type="ARBA" id="ARBA00044550"/>
    </source>
</evidence>
<dbReference type="Proteomes" id="UP000294650">
    <property type="component" value="Unassembled WGS sequence"/>
</dbReference>
<dbReference type="OrthoDB" id="9763310at2"/>
<evidence type="ECO:0000256" key="5">
    <source>
        <dbReference type="ARBA" id="ARBA00044535"/>
    </source>
</evidence>
<dbReference type="GO" id="GO:0003676">
    <property type="term" value="F:nucleic acid binding"/>
    <property type="evidence" value="ECO:0007669"/>
    <property type="project" value="InterPro"/>
</dbReference>
<keyword evidence="10" id="KW-1185">Reference proteome</keyword>
<dbReference type="GO" id="GO:0043138">
    <property type="term" value="F:3'-5' DNA helicase activity"/>
    <property type="evidence" value="ECO:0007669"/>
    <property type="project" value="TreeGrafter"/>
</dbReference>
<evidence type="ECO:0000313" key="10">
    <source>
        <dbReference type="Proteomes" id="UP000294650"/>
    </source>
</evidence>
<dbReference type="RefSeq" id="WP_132371038.1">
    <property type="nucleotide sequence ID" value="NZ_SMAN01000003.1"/>
</dbReference>
<dbReference type="SUPFAM" id="SSF52540">
    <property type="entry name" value="P-loop containing nucleoside triphosphate hydrolases"/>
    <property type="match status" value="1"/>
</dbReference>
<dbReference type="InterPro" id="IPR011545">
    <property type="entry name" value="DEAD/DEAH_box_helicase_dom"/>
</dbReference>